<sequence>MFILLINLLCLDFKSSTDLNNDMKLEKDESLKNRLFDEIQIVNNIFKRELIEGSKRFKTSILELIDWINKDILSGKNTNLEEIFSNLAQFTDLLIELDFSKETSYLDNQIDIFTNQYENFFMKKLKSKDLESNTSKILYINDLIFYTLLELLIFKQGIYKYVLRLYLLKHLYYHYRKSDNLLINLKGLKNTFEFVFNEFSFNNYKGKIRVLFSNNYDLISTLEDVVLFTENIDKILRGLEEKCYIIKKKRFVESGIKIFELNNKFDMAINELKKQDLDIEKEELNEAGIK</sequence>
<protein>
    <submittedName>
        <fullName evidence="2">Uncharacterized protein</fullName>
    </submittedName>
</protein>
<feature type="chain" id="PRO_5013366725" evidence="1">
    <location>
        <begin position="17"/>
        <end position="290"/>
    </location>
</feature>
<accession>A0A1X0QH69</accession>
<dbReference type="EMBL" id="LTAI01000291">
    <property type="protein sequence ID" value="ORD99128.1"/>
    <property type="molecule type" value="Genomic_DNA"/>
</dbReference>
<dbReference type="VEuPathDB" id="MicrosporidiaDB:A0H76_1354"/>
<keyword evidence="1" id="KW-0732">Signal</keyword>
<dbReference type="AlphaFoldDB" id="A0A1X0QH69"/>
<evidence type="ECO:0000313" key="2">
    <source>
        <dbReference type="EMBL" id="ORD99128.1"/>
    </source>
</evidence>
<gene>
    <name evidence="2" type="ORF">A0H76_1354</name>
</gene>
<reference evidence="2 3" key="1">
    <citation type="journal article" date="2017" name="Environ. Microbiol.">
        <title>Decay of the glycolytic pathway and adaptation to intranuclear parasitism within Enterocytozoonidae microsporidia.</title>
        <authorList>
            <person name="Wiredu Boakye D."/>
            <person name="Jaroenlak P."/>
            <person name="Prachumwat A."/>
            <person name="Williams T.A."/>
            <person name="Bateman K.S."/>
            <person name="Itsathitphaisarn O."/>
            <person name="Sritunyalucksana K."/>
            <person name="Paszkiewicz K.H."/>
            <person name="Moore K.A."/>
            <person name="Stentiford G.D."/>
            <person name="Williams B.A."/>
        </authorList>
    </citation>
    <scope>NUCLEOTIDE SEQUENCE [LARGE SCALE GENOMIC DNA]</scope>
    <source>
        <strain evidence="3">canceri</strain>
    </source>
</reference>
<evidence type="ECO:0000313" key="3">
    <source>
        <dbReference type="Proteomes" id="UP000192501"/>
    </source>
</evidence>
<dbReference type="VEuPathDB" id="MicrosporidiaDB:HERIO_2414"/>
<name>A0A1X0QH69_9MICR</name>
<feature type="signal peptide" evidence="1">
    <location>
        <begin position="1"/>
        <end position="16"/>
    </location>
</feature>
<evidence type="ECO:0000256" key="1">
    <source>
        <dbReference type="SAM" id="SignalP"/>
    </source>
</evidence>
<organism evidence="2 3">
    <name type="scientific">Hepatospora eriocheir</name>
    <dbReference type="NCBI Taxonomy" id="1081669"/>
    <lineage>
        <taxon>Eukaryota</taxon>
        <taxon>Fungi</taxon>
        <taxon>Fungi incertae sedis</taxon>
        <taxon>Microsporidia</taxon>
        <taxon>Hepatosporidae</taxon>
        <taxon>Hepatospora</taxon>
    </lineage>
</organism>
<comment type="caution">
    <text evidence="2">The sequence shown here is derived from an EMBL/GenBank/DDBJ whole genome shotgun (WGS) entry which is preliminary data.</text>
</comment>
<dbReference type="Proteomes" id="UP000192501">
    <property type="component" value="Unassembled WGS sequence"/>
</dbReference>
<proteinExistence type="predicted"/>